<organism evidence="1 2">
    <name type="scientific">Neonectria ditissima</name>
    <dbReference type="NCBI Taxonomy" id="78410"/>
    <lineage>
        <taxon>Eukaryota</taxon>
        <taxon>Fungi</taxon>
        <taxon>Dikarya</taxon>
        <taxon>Ascomycota</taxon>
        <taxon>Pezizomycotina</taxon>
        <taxon>Sordariomycetes</taxon>
        <taxon>Hypocreomycetidae</taxon>
        <taxon>Hypocreales</taxon>
        <taxon>Nectriaceae</taxon>
        <taxon>Neonectria</taxon>
    </lineage>
</organism>
<dbReference type="Proteomes" id="UP000050424">
    <property type="component" value="Unassembled WGS sequence"/>
</dbReference>
<gene>
    <name evidence="1" type="ORF">AK830_g5516</name>
</gene>
<evidence type="ECO:0000313" key="2">
    <source>
        <dbReference type="Proteomes" id="UP000050424"/>
    </source>
</evidence>
<dbReference type="STRING" id="78410.A0A0P7BKY4"/>
<dbReference type="Gene3D" id="3.40.630.30">
    <property type="match status" value="1"/>
</dbReference>
<keyword evidence="2" id="KW-1185">Reference proteome</keyword>
<accession>A0A0P7BKY4</accession>
<dbReference type="AlphaFoldDB" id="A0A0P7BKY4"/>
<reference evidence="1 2" key="1">
    <citation type="submission" date="2015-09" db="EMBL/GenBank/DDBJ databases">
        <title>Draft genome of a European isolate of the apple canker pathogen Neonectria ditissima.</title>
        <authorList>
            <person name="Gomez-Cortecero A."/>
            <person name="Harrison R.J."/>
            <person name="Armitage A.D."/>
        </authorList>
    </citation>
    <scope>NUCLEOTIDE SEQUENCE [LARGE SCALE GENOMIC DNA]</scope>
    <source>
        <strain evidence="1 2">R09/05</strain>
    </source>
</reference>
<sequence length="143" mass="15969">MGCCVAPPPPDLGSLRVATPDDILRIGIVATAAFRYSPLFRWERPNHEQYPDDTLLSYRTQFKSAIQSEDFVVLVQEDAYQPSENESTSAVIPTDNGWTPPETGEQVIVGVLSVKLEPNSPRQGQLKNHTGDGFGLFFFRRCR</sequence>
<dbReference type="EMBL" id="LKCW01000072">
    <property type="protein sequence ID" value="KPM41013.1"/>
    <property type="molecule type" value="Genomic_DNA"/>
</dbReference>
<evidence type="ECO:0008006" key="3">
    <source>
        <dbReference type="Google" id="ProtNLM"/>
    </source>
</evidence>
<dbReference type="OrthoDB" id="4738875at2759"/>
<name>A0A0P7BKY4_9HYPO</name>
<comment type="caution">
    <text evidence="1">The sequence shown here is derived from an EMBL/GenBank/DDBJ whole genome shotgun (WGS) entry which is preliminary data.</text>
</comment>
<proteinExistence type="predicted"/>
<protein>
    <recommendedName>
        <fullName evidence="3">N-acetyltransferase domain-containing protein</fullName>
    </recommendedName>
</protein>
<evidence type="ECO:0000313" key="1">
    <source>
        <dbReference type="EMBL" id="KPM41013.1"/>
    </source>
</evidence>